<keyword evidence="1" id="KW-0812">Transmembrane</keyword>
<accession>A0A6A5URQ9</accession>
<dbReference type="OrthoDB" id="3765137at2759"/>
<keyword evidence="1" id="KW-0472">Membrane</keyword>
<sequence>MNFLDVPQGRFAVLVAVIAESWGTSFVASYDLVAAAASAIGVLGALQRCRILFATYIITHAITLSLISAALLINVLPTAFTSHVPFSSQWRYDANFGRNVCRELDTGFGWDERWLRDCASSLDTLTKGAMWAGVVLMAAQWVILINVASWVRERSTRYSGINLEKREGLEISQEYKV</sequence>
<protein>
    <submittedName>
        <fullName evidence="2">Uncharacterized protein</fullName>
    </submittedName>
</protein>
<feature type="transmembrane region" description="Helical" evidence="1">
    <location>
        <begin position="27"/>
        <end position="46"/>
    </location>
</feature>
<evidence type="ECO:0000313" key="2">
    <source>
        <dbReference type="EMBL" id="KAF1965586.1"/>
    </source>
</evidence>
<feature type="transmembrane region" description="Helical" evidence="1">
    <location>
        <begin position="129"/>
        <end position="151"/>
    </location>
</feature>
<organism evidence="2 3">
    <name type="scientific">Bimuria novae-zelandiae CBS 107.79</name>
    <dbReference type="NCBI Taxonomy" id="1447943"/>
    <lineage>
        <taxon>Eukaryota</taxon>
        <taxon>Fungi</taxon>
        <taxon>Dikarya</taxon>
        <taxon>Ascomycota</taxon>
        <taxon>Pezizomycotina</taxon>
        <taxon>Dothideomycetes</taxon>
        <taxon>Pleosporomycetidae</taxon>
        <taxon>Pleosporales</taxon>
        <taxon>Massarineae</taxon>
        <taxon>Didymosphaeriaceae</taxon>
        <taxon>Bimuria</taxon>
    </lineage>
</organism>
<feature type="transmembrane region" description="Helical" evidence="1">
    <location>
        <begin position="53"/>
        <end position="76"/>
    </location>
</feature>
<name>A0A6A5URQ9_9PLEO</name>
<dbReference type="Proteomes" id="UP000800036">
    <property type="component" value="Unassembled WGS sequence"/>
</dbReference>
<evidence type="ECO:0000256" key="1">
    <source>
        <dbReference type="SAM" id="Phobius"/>
    </source>
</evidence>
<dbReference type="AlphaFoldDB" id="A0A6A5URQ9"/>
<reference evidence="2" key="1">
    <citation type="journal article" date="2020" name="Stud. Mycol.">
        <title>101 Dothideomycetes genomes: a test case for predicting lifestyles and emergence of pathogens.</title>
        <authorList>
            <person name="Haridas S."/>
            <person name="Albert R."/>
            <person name="Binder M."/>
            <person name="Bloem J."/>
            <person name="Labutti K."/>
            <person name="Salamov A."/>
            <person name="Andreopoulos B."/>
            <person name="Baker S."/>
            <person name="Barry K."/>
            <person name="Bills G."/>
            <person name="Bluhm B."/>
            <person name="Cannon C."/>
            <person name="Castanera R."/>
            <person name="Culley D."/>
            <person name="Daum C."/>
            <person name="Ezra D."/>
            <person name="Gonzalez J."/>
            <person name="Henrissat B."/>
            <person name="Kuo A."/>
            <person name="Liang C."/>
            <person name="Lipzen A."/>
            <person name="Lutzoni F."/>
            <person name="Magnuson J."/>
            <person name="Mondo S."/>
            <person name="Nolan M."/>
            <person name="Ohm R."/>
            <person name="Pangilinan J."/>
            <person name="Park H.-J."/>
            <person name="Ramirez L."/>
            <person name="Alfaro M."/>
            <person name="Sun H."/>
            <person name="Tritt A."/>
            <person name="Yoshinaga Y."/>
            <person name="Zwiers L.-H."/>
            <person name="Turgeon B."/>
            <person name="Goodwin S."/>
            <person name="Spatafora J."/>
            <person name="Crous P."/>
            <person name="Grigoriev I."/>
        </authorList>
    </citation>
    <scope>NUCLEOTIDE SEQUENCE</scope>
    <source>
        <strain evidence="2">CBS 107.79</strain>
    </source>
</reference>
<keyword evidence="3" id="KW-1185">Reference proteome</keyword>
<gene>
    <name evidence="2" type="ORF">BU23DRAFT_574740</name>
</gene>
<proteinExistence type="predicted"/>
<evidence type="ECO:0000313" key="3">
    <source>
        <dbReference type="Proteomes" id="UP000800036"/>
    </source>
</evidence>
<dbReference type="EMBL" id="ML976759">
    <property type="protein sequence ID" value="KAF1965586.1"/>
    <property type="molecule type" value="Genomic_DNA"/>
</dbReference>
<keyword evidence="1" id="KW-1133">Transmembrane helix</keyword>